<name>A0A0E9S5M6_ANGAN</name>
<keyword evidence="1" id="KW-1133">Transmembrane helix</keyword>
<proteinExistence type="predicted"/>
<dbReference type="AlphaFoldDB" id="A0A0E9S5M6"/>
<reference evidence="2" key="1">
    <citation type="submission" date="2014-11" db="EMBL/GenBank/DDBJ databases">
        <authorList>
            <person name="Amaro Gonzalez C."/>
        </authorList>
    </citation>
    <scope>NUCLEOTIDE SEQUENCE</scope>
</reference>
<sequence>MNERFGIRSSIIQMSEAVCSAASGISFLIIATLVMIKYAMAD</sequence>
<keyword evidence="1" id="KW-0812">Transmembrane</keyword>
<organism evidence="2">
    <name type="scientific">Anguilla anguilla</name>
    <name type="common">European freshwater eel</name>
    <name type="synonym">Muraena anguilla</name>
    <dbReference type="NCBI Taxonomy" id="7936"/>
    <lineage>
        <taxon>Eukaryota</taxon>
        <taxon>Metazoa</taxon>
        <taxon>Chordata</taxon>
        <taxon>Craniata</taxon>
        <taxon>Vertebrata</taxon>
        <taxon>Euteleostomi</taxon>
        <taxon>Actinopterygii</taxon>
        <taxon>Neopterygii</taxon>
        <taxon>Teleostei</taxon>
        <taxon>Anguilliformes</taxon>
        <taxon>Anguillidae</taxon>
        <taxon>Anguilla</taxon>
    </lineage>
</organism>
<accession>A0A0E9S5M6</accession>
<keyword evidence="1" id="KW-0472">Membrane</keyword>
<reference evidence="2" key="2">
    <citation type="journal article" date="2015" name="Fish Shellfish Immunol.">
        <title>Early steps in the European eel (Anguilla anguilla)-Vibrio vulnificus interaction in the gills: Role of the RtxA13 toxin.</title>
        <authorList>
            <person name="Callol A."/>
            <person name="Pajuelo D."/>
            <person name="Ebbesson L."/>
            <person name="Teles M."/>
            <person name="MacKenzie S."/>
            <person name="Amaro C."/>
        </authorList>
    </citation>
    <scope>NUCLEOTIDE SEQUENCE</scope>
</reference>
<dbReference type="EMBL" id="GBXM01072754">
    <property type="protein sequence ID" value="JAH35823.1"/>
    <property type="molecule type" value="Transcribed_RNA"/>
</dbReference>
<evidence type="ECO:0000313" key="2">
    <source>
        <dbReference type="EMBL" id="JAH35823.1"/>
    </source>
</evidence>
<feature type="transmembrane region" description="Helical" evidence="1">
    <location>
        <begin position="21"/>
        <end position="40"/>
    </location>
</feature>
<protein>
    <submittedName>
        <fullName evidence="2">Uncharacterized protein</fullName>
    </submittedName>
</protein>
<evidence type="ECO:0000256" key="1">
    <source>
        <dbReference type="SAM" id="Phobius"/>
    </source>
</evidence>